<proteinExistence type="inferred from homology"/>
<keyword evidence="8 18" id="KW-0378">Hydrolase</keyword>
<dbReference type="Pfam" id="PF00768">
    <property type="entry name" value="Peptidase_S11"/>
    <property type="match status" value="1"/>
</dbReference>
<dbReference type="InterPro" id="IPR012338">
    <property type="entry name" value="Beta-lactam/transpept-like"/>
</dbReference>
<comment type="pathway">
    <text evidence="2">Cell wall biogenesis; peptidoglycan biosynthesis.</text>
</comment>
<dbReference type="GO" id="GO:0006508">
    <property type="term" value="P:proteolysis"/>
    <property type="evidence" value="ECO:0007669"/>
    <property type="project" value="UniProtKB-KW"/>
</dbReference>
<protein>
    <recommendedName>
        <fullName evidence="4">serine-type D-Ala-D-Ala carboxypeptidase</fullName>
        <ecNumber evidence="4">3.4.16.4</ecNumber>
    </recommendedName>
</protein>
<evidence type="ECO:0000256" key="10">
    <source>
        <dbReference type="ARBA" id="ARBA00022984"/>
    </source>
</evidence>
<dbReference type="Proteomes" id="UP000243451">
    <property type="component" value="Unassembled WGS sequence"/>
</dbReference>
<dbReference type="Gene3D" id="3.40.710.10">
    <property type="entry name" value="DD-peptidase/beta-lactamase superfamily"/>
    <property type="match status" value="1"/>
</dbReference>
<evidence type="ECO:0000256" key="13">
    <source>
        <dbReference type="PIRSR" id="PIRSR618044-1"/>
    </source>
</evidence>
<dbReference type="SUPFAM" id="SSF69189">
    <property type="entry name" value="Penicillin-binding protein associated domain"/>
    <property type="match status" value="1"/>
</dbReference>
<keyword evidence="6" id="KW-0645">Protease</keyword>
<evidence type="ECO:0000256" key="14">
    <source>
        <dbReference type="PIRSR" id="PIRSR618044-2"/>
    </source>
</evidence>
<dbReference type="EMBL" id="PPSK01000003">
    <property type="protein sequence ID" value="POB05012.1"/>
    <property type="molecule type" value="Genomic_DNA"/>
</dbReference>
<dbReference type="InterPro" id="IPR001967">
    <property type="entry name" value="Peptidase_S11_N"/>
</dbReference>
<evidence type="ECO:0000256" key="15">
    <source>
        <dbReference type="RuleBase" id="RU004016"/>
    </source>
</evidence>
<dbReference type="UniPathway" id="UPA00219"/>
<dbReference type="Pfam" id="PF07943">
    <property type="entry name" value="PBP5_C"/>
    <property type="match status" value="1"/>
</dbReference>
<comment type="caution">
    <text evidence="18">The sequence shown here is derived from an EMBL/GenBank/DDBJ whole genome shotgun (WGS) entry which is preliminary data.</text>
</comment>
<evidence type="ECO:0000256" key="7">
    <source>
        <dbReference type="ARBA" id="ARBA00022729"/>
    </source>
</evidence>
<evidence type="ECO:0000313" key="18">
    <source>
        <dbReference type="EMBL" id="POB05012.1"/>
    </source>
</evidence>
<feature type="signal peptide" evidence="16">
    <location>
        <begin position="1"/>
        <end position="23"/>
    </location>
</feature>
<dbReference type="Gene3D" id="2.60.410.10">
    <property type="entry name" value="D-Ala-D-Ala carboxypeptidase, C-terminal domain"/>
    <property type="match status" value="1"/>
</dbReference>
<feature type="chain" id="PRO_5015141312" description="serine-type D-Ala-D-Ala carboxypeptidase" evidence="16">
    <location>
        <begin position="24"/>
        <end position="399"/>
    </location>
</feature>
<comment type="function">
    <text evidence="1">Removes C-terminal D-alanyl residues from sugar-peptide cell wall precursors.</text>
</comment>
<keyword evidence="10" id="KW-0573">Peptidoglycan synthesis</keyword>
<evidence type="ECO:0000256" key="16">
    <source>
        <dbReference type="SAM" id="SignalP"/>
    </source>
</evidence>
<feature type="active site" evidence="13">
    <location>
        <position position="136"/>
    </location>
</feature>
<comment type="catalytic activity">
    <reaction evidence="12">
        <text>Preferential cleavage: (Ac)2-L-Lys-D-Ala-|-D-Ala. Also transpeptidation of peptidyl-alanyl moieties that are N-acyl substituents of D-alanine.</text>
        <dbReference type="EC" id="3.4.16.4"/>
    </reaction>
</comment>
<dbReference type="GO" id="GO:0009002">
    <property type="term" value="F:serine-type D-Ala-D-Ala carboxypeptidase activity"/>
    <property type="evidence" value="ECO:0007669"/>
    <property type="project" value="UniProtKB-EC"/>
</dbReference>
<evidence type="ECO:0000256" key="1">
    <source>
        <dbReference type="ARBA" id="ARBA00003217"/>
    </source>
</evidence>
<dbReference type="AlphaFoldDB" id="A0A2P4EXR3"/>
<gene>
    <name evidence="18" type="ORF">C1949_04345</name>
</gene>
<evidence type="ECO:0000256" key="2">
    <source>
        <dbReference type="ARBA" id="ARBA00004752"/>
    </source>
</evidence>
<evidence type="ECO:0000313" key="19">
    <source>
        <dbReference type="Proteomes" id="UP000243451"/>
    </source>
</evidence>
<evidence type="ECO:0000256" key="8">
    <source>
        <dbReference type="ARBA" id="ARBA00022801"/>
    </source>
</evidence>
<dbReference type="EC" id="3.4.16.4" evidence="4"/>
<evidence type="ECO:0000256" key="4">
    <source>
        <dbReference type="ARBA" id="ARBA00012448"/>
    </source>
</evidence>
<dbReference type="GO" id="GO:0008360">
    <property type="term" value="P:regulation of cell shape"/>
    <property type="evidence" value="ECO:0007669"/>
    <property type="project" value="UniProtKB-KW"/>
</dbReference>
<evidence type="ECO:0000256" key="12">
    <source>
        <dbReference type="ARBA" id="ARBA00034000"/>
    </source>
</evidence>
<evidence type="ECO:0000259" key="17">
    <source>
        <dbReference type="SMART" id="SM00936"/>
    </source>
</evidence>
<feature type="active site" description="Proton acceptor" evidence="13">
    <location>
        <position position="79"/>
    </location>
</feature>
<dbReference type="PANTHER" id="PTHR21581:SF6">
    <property type="entry name" value="TRAFFICKING PROTEIN PARTICLE COMPLEX SUBUNIT 12"/>
    <property type="match status" value="1"/>
</dbReference>
<keyword evidence="19" id="KW-1185">Reference proteome</keyword>
<evidence type="ECO:0000256" key="6">
    <source>
        <dbReference type="ARBA" id="ARBA00022670"/>
    </source>
</evidence>
<feature type="binding site" evidence="14">
    <location>
        <position position="239"/>
    </location>
    <ligand>
        <name>substrate</name>
    </ligand>
</feature>
<dbReference type="SMART" id="SM00936">
    <property type="entry name" value="PBP5_C"/>
    <property type="match status" value="1"/>
</dbReference>
<dbReference type="RefSeq" id="WP_104737252.1">
    <property type="nucleotide sequence ID" value="NZ_BMHR01000001.1"/>
</dbReference>
<accession>A0A2P4EXR3</accession>
<dbReference type="GO" id="GO:0009252">
    <property type="term" value="P:peptidoglycan biosynthetic process"/>
    <property type="evidence" value="ECO:0007669"/>
    <property type="project" value="UniProtKB-UniPathway"/>
</dbReference>
<name>A0A2P4EXR3_9GAMM</name>
<comment type="similarity">
    <text evidence="3 15">Belongs to the peptidase S11 family.</text>
</comment>
<evidence type="ECO:0000256" key="3">
    <source>
        <dbReference type="ARBA" id="ARBA00007164"/>
    </source>
</evidence>
<dbReference type="InterPro" id="IPR018044">
    <property type="entry name" value="Peptidase_S11"/>
</dbReference>
<reference evidence="18 19" key="1">
    <citation type="submission" date="2018-01" db="EMBL/GenBank/DDBJ databases">
        <title>Draft genome of the type strain Pseudomonas oceani DSM 100277 isolated from the deep water in Okinawa trough, northwestern Pacific Ocean.</title>
        <authorList>
            <person name="Gomila M."/>
            <person name="Mulet M."/>
            <person name="Garcia-Valdes E."/>
            <person name="Lalucat J."/>
        </authorList>
    </citation>
    <scope>NUCLEOTIDE SEQUENCE [LARGE SCALE GENOMIC DNA]</scope>
    <source>
        <strain evidence="18 19">DSM 100277</strain>
    </source>
</reference>
<keyword evidence="7 16" id="KW-0732">Signal</keyword>
<dbReference type="GO" id="GO:0071555">
    <property type="term" value="P:cell wall organization"/>
    <property type="evidence" value="ECO:0007669"/>
    <property type="project" value="UniProtKB-KW"/>
</dbReference>
<evidence type="ECO:0000256" key="9">
    <source>
        <dbReference type="ARBA" id="ARBA00022960"/>
    </source>
</evidence>
<dbReference type="SUPFAM" id="SSF56601">
    <property type="entry name" value="beta-lactamase/transpeptidase-like"/>
    <property type="match status" value="1"/>
</dbReference>
<dbReference type="InterPro" id="IPR015956">
    <property type="entry name" value="Peniciliin-bd_prot_C_sf"/>
</dbReference>
<dbReference type="OrthoDB" id="9795979at2"/>
<dbReference type="InterPro" id="IPR012907">
    <property type="entry name" value="Peptidase_S11_C"/>
</dbReference>
<organism evidence="18 19">
    <name type="scientific">Halopseudomonas oceani</name>
    <dbReference type="NCBI Taxonomy" id="1708783"/>
    <lineage>
        <taxon>Bacteria</taxon>
        <taxon>Pseudomonadati</taxon>
        <taxon>Pseudomonadota</taxon>
        <taxon>Gammaproteobacteria</taxon>
        <taxon>Pseudomonadales</taxon>
        <taxon>Pseudomonadaceae</taxon>
        <taxon>Halopseudomonas</taxon>
    </lineage>
</organism>
<keyword evidence="5 18" id="KW-0121">Carboxypeptidase</keyword>
<sequence>MLKKLISTLLITSVATLSLTANAQTPSRPTLNAPAAAAPIVPTAPELAASSYLLIDANSGAVLVDHNADTPLPPASLTKMMTSYIVSQEIKRGQISENDPVLVSEKAWRMGGSKMFIRVGNQVPVIDLLRGVIIQSGNDASIALAEHVAGSEDAFADLMNAQAQRLGMTNSHFVNATGWPAEDHYASARDLAILAQAIIRDDPKSHYAIYGEKEFVWNDIRQPNRNLMLWRDSTVDGLKTGHTDEAGFCLVASAKRDDMRLISVVMGTSSEQARAAETQKLLTWGFRFFETKTFYQPGQVLADERVWKGAQDTVQLGLQDGLMLTLPKGQADKLEASLTLNKPIIAPIQVGDVLGEVEVKLGDEVVHKAPLVALTAVDEAGFVGRLWDSIRLFFYGLFE</sequence>
<dbReference type="InterPro" id="IPR037167">
    <property type="entry name" value="Peptidase_S11_C_sf"/>
</dbReference>
<keyword evidence="9" id="KW-0133">Cell shape</keyword>
<evidence type="ECO:0000256" key="11">
    <source>
        <dbReference type="ARBA" id="ARBA00023316"/>
    </source>
</evidence>
<dbReference type="PANTHER" id="PTHR21581">
    <property type="entry name" value="D-ALANYL-D-ALANINE CARBOXYPEPTIDASE"/>
    <property type="match status" value="1"/>
</dbReference>
<feature type="active site" description="Acyl-ester intermediate" evidence="13">
    <location>
        <position position="76"/>
    </location>
</feature>
<dbReference type="PRINTS" id="PR00725">
    <property type="entry name" value="DADACBPTASE1"/>
</dbReference>
<keyword evidence="11" id="KW-0961">Cell wall biogenesis/degradation</keyword>
<feature type="domain" description="Peptidase S11 D-Ala-D-Ala carboxypeptidase A C-terminal" evidence="17">
    <location>
        <begin position="289"/>
        <end position="379"/>
    </location>
</feature>
<evidence type="ECO:0000256" key="5">
    <source>
        <dbReference type="ARBA" id="ARBA00022645"/>
    </source>
</evidence>